<feature type="region of interest" description="Disordered" evidence="5">
    <location>
        <begin position="125"/>
        <end position="211"/>
    </location>
</feature>
<comment type="caution">
    <text evidence="6">The sequence shown here is derived from an EMBL/GenBank/DDBJ whole genome shotgun (WGS) entry which is preliminary data.</text>
</comment>
<dbReference type="GO" id="GO:0005856">
    <property type="term" value="C:cytoskeleton"/>
    <property type="evidence" value="ECO:0007669"/>
    <property type="project" value="TreeGrafter"/>
</dbReference>
<evidence type="ECO:0000313" key="6">
    <source>
        <dbReference type="EMBL" id="KAK7870421.1"/>
    </source>
</evidence>
<feature type="region of interest" description="Disordered" evidence="5">
    <location>
        <begin position="1120"/>
        <end position="1162"/>
    </location>
</feature>
<feature type="compositionally biased region" description="Polar residues" evidence="5">
    <location>
        <begin position="796"/>
        <end position="814"/>
    </location>
</feature>
<dbReference type="PROSITE" id="PS50088">
    <property type="entry name" value="ANK_REPEAT"/>
    <property type="match status" value="2"/>
</dbReference>
<gene>
    <name evidence="6" type="ORF">R5R35_003753</name>
</gene>
<dbReference type="InterPro" id="IPR002110">
    <property type="entry name" value="Ankyrin_rpt"/>
</dbReference>
<dbReference type="PROSITE" id="PS50297">
    <property type="entry name" value="ANK_REP_REGION"/>
    <property type="match status" value="2"/>
</dbReference>
<protein>
    <recommendedName>
        <fullName evidence="8">KN motif and ankyrin repeat domain-containing protein 1</fullName>
    </recommendedName>
</protein>
<feature type="compositionally biased region" description="Polar residues" evidence="5">
    <location>
        <begin position="1146"/>
        <end position="1155"/>
    </location>
</feature>
<evidence type="ECO:0000256" key="4">
    <source>
        <dbReference type="PROSITE-ProRule" id="PRU00023"/>
    </source>
</evidence>
<dbReference type="SUPFAM" id="SSF48403">
    <property type="entry name" value="Ankyrin repeat"/>
    <property type="match status" value="1"/>
</dbReference>
<dbReference type="PRINTS" id="PR01415">
    <property type="entry name" value="ANKYRIN"/>
</dbReference>
<evidence type="ECO:0008006" key="8">
    <source>
        <dbReference type="Google" id="ProtNLM"/>
    </source>
</evidence>
<dbReference type="GO" id="GO:0005737">
    <property type="term" value="C:cytoplasm"/>
    <property type="evidence" value="ECO:0007669"/>
    <property type="project" value="TreeGrafter"/>
</dbReference>
<dbReference type="Proteomes" id="UP001378592">
    <property type="component" value="Unassembled WGS sequence"/>
</dbReference>
<keyword evidence="7" id="KW-1185">Reference proteome</keyword>
<dbReference type="GO" id="GO:0030837">
    <property type="term" value="P:negative regulation of actin filament polymerization"/>
    <property type="evidence" value="ECO:0007669"/>
    <property type="project" value="InterPro"/>
</dbReference>
<dbReference type="FunFam" id="1.25.40.20:FF:000243">
    <property type="entry name" value="Uncharacterized protein, isoform D"/>
    <property type="match status" value="1"/>
</dbReference>
<keyword evidence="2 4" id="KW-0040">ANK repeat</keyword>
<feature type="repeat" description="ANK" evidence="4">
    <location>
        <begin position="952"/>
        <end position="974"/>
    </location>
</feature>
<keyword evidence="1" id="KW-0677">Repeat</keyword>
<dbReference type="PANTHER" id="PTHR24168:SF21">
    <property type="entry name" value="KANK, ISOFORM D"/>
    <property type="match status" value="1"/>
</dbReference>
<evidence type="ECO:0000256" key="3">
    <source>
        <dbReference type="ARBA" id="ARBA00023054"/>
    </source>
</evidence>
<feature type="compositionally biased region" description="Polar residues" evidence="5">
    <location>
        <begin position="162"/>
        <end position="174"/>
    </location>
</feature>
<feature type="region of interest" description="Disordered" evidence="5">
    <location>
        <begin position="793"/>
        <end position="816"/>
    </location>
</feature>
<dbReference type="InterPro" id="IPR036770">
    <property type="entry name" value="Ankyrin_rpt-contain_sf"/>
</dbReference>
<dbReference type="InterPro" id="IPR021939">
    <property type="entry name" value="KN_motif"/>
</dbReference>
<name>A0AAN9ZAX5_9ORTH</name>
<feature type="compositionally biased region" description="Low complexity" evidence="5">
    <location>
        <begin position="1134"/>
        <end position="1145"/>
    </location>
</feature>
<proteinExistence type="predicted"/>
<reference evidence="6 7" key="1">
    <citation type="submission" date="2024-03" db="EMBL/GenBank/DDBJ databases">
        <title>The genome assembly and annotation of the cricket Gryllus longicercus Weissman &amp; Gray.</title>
        <authorList>
            <person name="Szrajer S."/>
            <person name="Gray D."/>
            <person name="Ylla G."/>
        </authorList>
    </citation>
    <scope>NUCLEOTIDE SEQUENCE [LARGE SCALE GENOMIC DNA]</scope>
    <source>
        <strain evidence="6">DAG 2021-001</strain>
        <tissue evidence="6">Whole body minus gut</tissue>
    </source>
</reference>
<evidence type="ECO:0000256" key="2">
    <source>
        <dbReference type="ARBA" id="ARBA00023043"/>
    </source>
</evidence>
<dbReference type="Pfam" id="PF12075">
    <property type="entry name" value="KN_motif"/>
    <property type="match status" value="1"/>
</dbReference>
<feature type="repeat" description="ANK" evidence="4">
    <location>
        <begin position="1024"/>
        <end position="1056"/>
    </location>
</feature>
<accession>A0AAN9ZAX5</accession>
<keyword evidence="3" id="KW-0175">Coiled coil</keyword>
<evidence type="ECO:0000256" key="1">
    <source>
        <dbReference type="ARBA" id="ARBA00022737"/>
    </source>
</evidence>
<organism evidence="6 7">
    <name type="scientific">Gryllus longicercus</name>
    <dbReference type="NCBI Taxonomy" id="2509291"/>
    <lineage>
        <taxon>Eukaryota</taxon>
        <taxon>Metazoa</taxon>
        <taxon>Ecdysozoa</taxon>
        <taxon>Arthropoda</taxon>
        <taxon>Hexapoda</taxon>
        <taxon>Insecta</taxon>
        <taxon>Pterygota</taxon>
        <taxon>Neoptera</taxon>
        <taxon>Polyneoptera</taxon>
        <taxon>Orthoptera</taxon>
        <taxon>Ensifera</taxon>
        <taxon>Gryllidea</taxon>
        <taxon>Grylloidea</taxon>
        <taxon>Gryllidae</taxon>
        <taxon>Gryllinae</taxon>
        <taxon>Gryllus</taxon>
    </lineage>
</organism>
<dbReference type="Pfam" id="PF12796">
    <property type="entry name" value="Ank_2"/>
    <property type="match status" value="2"/>
</dbReference>
<dbReference type="EMBL" id="JAZDUA010000058">
    <property type="protein sequence ID" value="KAK7870421.1"/>
    <property type="molecule type" value="Genomic_DNA"/>
</dbReference>
<evidence type="ECO:0000313" key="7">
    <source>
        <dbReference type="Proteomes" id="UP001378592"/>
    </source>
</evidence>
<sequence>MSAPMEPINGLVYVPQLREFEVDRYQPCTCCPYGYHIDLDFVRYCEALSNGNEVSSSKQRRRERRRARHSMEVLLGLTSPSLWTIEQQLPEVPQEETTSPVSLEFIQDDALNKAVEVFEDTLQRTHKKHSVRNNTDFTDSFGDGAFRDRTYGRRTPAEMADSESTMLRSTSATDETAETKRRHLGVSADKDSQSEPLDSSRDAEMNDSSTHQDFDVVSVGSATSGVSTLQIHPELQNIREQMAVSLERMRELEEQVKLIPILQIQLAVLKEEKRKLLLQQKVQANGDRANFAKLEVNVASDIDSVSLHKNEEQNHEETSYRGDGLKKNDVLHVSPDSWSKNSTFLGNALEQTYVPNSSIERKVKTSFRNRGITCSVVTRDVGVSHLQPKMRNVGTNTQEPHKKLTFSGMRRENILPDVALENANRLDRKELVQPIQQSCYELKHELRNPSQLLPDLASTQIPTKSVSVSTDLQMSDIQQYIIKSANVLDRYTKNKPTLINVASQTINVVQPLLRITEHSDFAAQVSHEQFPVQKEQKEIHYVNAAVQCDFKVMKHVAVQQDSSIWQNTCGIQYEPLHWSRDAIIQVGEFEKHVTDVGVTVKPQIVDCGVEAKIITRDKGTLVSTINEISCDKCKVPRCNVAVGTSTPANEKVSMVSLSSLYESSNSHLFSLSEQKAKTTVSVACGVDFKFSTSRSTDTNDLVTIITREAGINTINKQFRDAAVCHSQERLKTELNGDLNIRTNETCIVKDIVTNESVHISQSRIPRLTGPVSPTAPSPIITKTGTTVSVTAEKLQKPSSPVPQTNIPKSPSTSVPKAYVRKQSTVTSTTQETKNTTESRSYHRLQRQETYTKLPEVTVSQLEEVENTRENRVEPSKEMKAALKVINDYFKKNPSKKELPKNLTNATNIVQQEWFKVSGGKSVNPLAVEDYLDYIEGCSSALLEFVVNMTDISGNTALHYAVSSGNFDVVSILLDSKVCNVNKRNAAGYTCVMLATLVKLRCETHKQIIRRMFHLADVNIKAKPHGQTALMLATSHGSLEMVEMLTEAGADMNIQDADGSTALMCAADHGFIDIVKHIIAQPDCDVTLTDSDGCTALNIAMESGNRHVGFLLYAHEHFSQGSSPHGSLRSKHSRSSTPTSRSNISSGHPTGTPVSSDLDKNQS</sequence>
<dbReference type="PANTHER" id="PTHR24168">
    <property type="entry name" value="KN MOTIF AND ANKYRIN REPEAT DOMAIN-CONTAINING"/>
    <property type="match status" value="1"/>
</dbReference>
<feature type="compositionally biased region" description="Basic and acidic residues" evidence="5">
    <location>
        <begin position="188"/>
        <end position="211"/>
    </location>
</feature>
<dbReference type="AlphaFoldDB" id="A0AAN9ZAX5"/>
<evidence type="ECO:0000256" key="5">
    <source>
        <dbReference type="SAM" id="MobiDB-lite"/>
    </source>
</evidence>
<dbReference type="SMART" id="SM00248">
    <property type="entry name" value="ANK"/>
    <property type="match status" value="4"/>
</dbReference>
<dbReference type="Gene3D" id="1.25.40.20">
    <property type="entry name" value="Ankyrin repeat-containing domain"/>
    <property type="match status" value="1"/>
</dbReference>
<dbReference type="InterPro" id="IPR047184">
    <property type="entry name" value="KANK1-4"/>
</dbReference>